<dbReference type="AlphaFoldDB" id="A0A521EKN3"/>
<evidence type="ECO:0000256" key="1">
    <source>
        <dbReference type="SAM" id="SignalP"/>
    </source>
</evidence>
<evidence type="ECO:0008006" key="4">
    <source>
        <dbReference type="Google" id="ProtNLM"/>
    </source>
</evidence>
<feature type="chain" id="PRO_5022174937" description="Outer membrane protein beta-barrel domain-containing protein" evidence="1">
    <location>
        <begin position="20"/>
        <end position="204"/>
    </location>
</feature>
<keyword evidence="3" id="KW-1185">Reference proteome</keyword>
<protein>
    <recommendedName>
        <fullName evidence="4">Outer membrane protein beta-barrel domain-containing protein</fullName>
    </recommendedName>
</protein>
<evidence type="ECO:0000313" key="2">
    <source>
        <dbReference type="EMBL" id="SMO84474.1"/>
    </source>
</evidence>
<dbReference type="Proteomes" id="UP000319040">
    <property type="component" value="Unassembled WGS sequence"/>
</dbReference>
<dbReference type="EMBL" id="FXTB01000009">
    <property type="protein sequence ID" value="SMO84474.1"/>
    <property type="molecule type" value="Genomic_DNA"/>
</dbReference>
<proteinExistence type="predicted"/>
<accession>A0A521EKN3</accession>
<reference evidence="2 3" key="1">
    <citation type="submission" date="2017-05" db="EMBL/GenBank/DDBJ databases">
        <authorList>
            <person name="Varghese N."/>
            <person name="Submissions S."/>
        </authorList>
    </citation>
    <scope>NUCLEOTIDE SEQUENCE [LARGE SCALE GENOMIC DNA]</scope>
    <source>
        <strain evidence="2 3">DSM 27040</strain>
    </source>
</reference>
<dbReference type="OrthoDB" id="1122795at2"/>
<sequence>MKKYFLIVLCVSISSILMAQETQKQKEVGLIFSNLDNFGLTYKTGNNKALWRFTTLFLNGENDESKKDAFKRTQNYFGFGVKVGREYRIPLAENMELKYGTDLSFQYSRSKYELDYTDPDHSDQLDERTIYQPGLNLVFGFNYWLSDNIVLGVELLPEFSYKTGEIIEKGNYYGNGDNDLKSDVSGFNYGLSNNSALLSVAYKF</sequence>
<organism evidence="2 3">
    <name type="scientific">Saccharicrinis carchari</name>
    <dbReference type="NCBI Taxonomy" id="1168039"/>
    <lineage>
        <taxon>Bacteria</taxon>
        <taxon>Pseudomonadati</taxon>
        <taxon>Bacteroidota</taxon>
        <taxon>Bacteroidia</taxon>
        <taxon>Marinilabiliales</taxon>
        <taxon>Marinilabiliaceae</taxon>
        <taxon>Saccharicrinis</taxon>
    </lineage>
</organism>
<dbReference type="RefSeq" id="WP_142534296.1">
    <property type="nucleotide sequence ID" value="NZ_FXTB01000009.1"/>
</dbReference>
<gene>
    <name evidence="2" type="ORF">SAMN06265379_10998</name>
</gene>
<keyword evidence="1" id="KW-0732">Signal</keyword>
<evidence type="ECO:0000313" key="3">
    <source>
        <dbReference type="Proteomes" id="UP000319040"/>
    </source>
</evidence>
<feature type="signal peptide" evidence="1">
    <location>
        <begin position="1"/>
        <end position="19"/>
    </location>
</feature>
<name>A0A521EKN3_SACCC</name>